<keyword evidence="3" id="KW-1185">Reference proteome</keyword>
<organism evidence="2 3">
    <name type="scientific">Euplotes crassus</name>
    <dbReference type="NCBI Taxonomy" id="5936"/>
    <lineage>
        <taxon>Eukaryota</taxon>
        <taxon>Sar</taxon>
        <taxon>Alveolata</taxon>
        <taxon>Ciliophora</taxon>
        <taxon>Intramacronucleata</taxon>
        <taxon>Spirotrichea</taxon>
        <taxon>Hypotrichia</taxon>
        <taxon>Euplotida</taxon>
        <taxon>Euplotidae</taxon>
        <taxon>Moneuplotes</taxon>
    </lineage>
</organism>
<accession>A0AAD1UH16</accession>
<comment type="caution">
    <text evidence="2">The sequence shown here is derived from an EMBL/GenBank/DDBJ whole genome shotgun (WGS) entry which is preliminary data.</text>
</comment>
<evidence type="ECO:0000256" key="1">
    <source>
        <dbReference type="SAM" id="MobiDB-lite"/>
    </source>
</evidence>
<gene>
    <name evidence="2" type="ORF">ECRASSUSDP1_LOCUS9785</name>
</gene>
<feature type="region of interest" description="Disordered" evidence="1">
    <location>
        <begin position="258"/>
        <end position="281"/>
    </location>
</feature>
<feature type="compositionally biased region" description="Low complexity" evidence="1">
    <location>
        <begin position="266"/>
        <end position="281"/>
    </location>
</feature>
<evidence type="ECO:0000313" key="3">
    <source>
        <dbReference type="Proteomes" id="UP001295684"/>
    </source>
</evidence>
<dbReference type="Proteomes" id="UP001295684">
    <property type="component" value="Unassembled WGS sequence"/>
</dbReference>
<protein>
    <submittedName>
        <fullName evidence="2">Uncharacterized protein</fullName>
    </submittedName>
</protein>
<feature type="region of interest" description="Disordered" evidence="1">
    <location>
        <begin position="1"/>
        <end position="33"/>
    </location>
</feature>
<name>A0AAD1UH16_EUPCR</name>
<evidence type="ECO:0000313" key="2">
    <source>
        <dbReference type="EMBL" id="CAI2368492.1"/>
    </source>
</evidence>
<dbReference type="EMBL" id="CAMPGE010009625">
    <property type="protein sequence ID" value="CAI2368492.1"/>
    <property type="molecule type" value="Genomic_DNA"/>
</dbReference>
<reference evidence="2" key="1">
    <citation type="submission" date="2023-07" db="EMBL/GenBank/DDBJ databases">
        <authorList>
            <consortium name="AG Swart"/>
            <person name="Singh M."/>
            <person name="Singh A."/>
            <person name="Seah K."/>
            <person name="Emmerich C."/>
        </authorList>
    </citation>
    <scope>NUCLEOTIDE SEQUENCE</scope>
    <source>
        <strain evidence="2">DP1</strain>
    </source>
</reference>
<dbReference type="AlphaFoldDB" id="A0AAD1UH16"/>
<proteinExistence type="predicted"/>
<sequence length="345" mass="39885">MGRQLREENAYSNIELHPASSGFQRSRSSGPCKPSLVIETQQKIEKTKKRLNRSLSRRRKELVVPTNFMIKYDPPKIGVKYESKGKPGKFKVKSITLAHLKKPGVDSSRVVDDLFKCYSKYFHKKHTEKDDVKILIDKIIAYHSKLRTQRESKAKLSELSRNMEENSPARIEKSDFNSNKYIKSKRNMSCFKTEGNQLDSIFDKKRARKLTDSFTDSKEEDVKADSVNPTRAKMTSKEIALIKGKMYRELSFFNHKTHRQSSQIPSTVDNSSTSTESENVSNFKTFRKEEDLSSKLKNFGNESIQKANLYKSFSCEKVKSRKVQLKKEQIIFKPDFPSPVDSNRL</sequence>